<evidence type="ECO:0000256" key="3">
    <source>
        <dbReference type="ARBA" id="ARBA00022691"/>
    </source>
</evidence>
<dbReference type="InterPro" id="IPR029063">
    <property type="entry name" value="SAM-dependent_MTases_sf"/>
</dbReference>
<organism evidence="7">
    <name type="scientific">Nippostrongylus brasiliensis</name>
    <name type="common">Rat hookworm</name>
    <dbReference type="NCBI Taxonomy" id="27835"/>
    <lineage>
        <taxon>Eukaryota</taxon>
        <taxon>Metazoa</taxon>
        <taxon>Ecdysozoa</taxon>
        <taxon>Nematoda</taxon>
        <taxon>Chromadorea</taxon>
        <taxon>Rhabditida</taxon>
        <taxon>Rhabditina</taxon>
        <taxon>Rhabditomorpha</taxon>
        <taxon>Strongyloidea</taxon>
        <taxon>Heligmosomidae</taxon>
        <taxon>Nippostrongylus</taxon>
    </lineage>
</organism>
<dbReference type="OMA" id="PREDEVM"/>
<reference evidence="7" key="1">
    <citation type="submission" date="2016-04" db="UniProtKB">
        <authorList>
            <consortium name="WormBaseParasite"/>
        </authorList>
    </citation>
    <scope>IDENTIFICATION</scope>
</reference>
<evidence type="ECO:0000313" key="7">
    <source>
        <dbReference type="WBParaSite" id="NBR_0000743001-mRNA-1"/>
    </source>
</evidence>
<gene>
    <name evidence="5" type="ORF">NBR_LOCUS7431</name>
</gene>
<dbReference type="WBParaSite" id="NBR_0000743001-mRNA-1">
    <property type="protein sequence ID" value="NBR_0000743001-mRNA-1"/>
    <property type="gene ID" value="NBR_0000743001"/>
</dbReference>
<keyword evidence="3" id="KW-0949">S-adenosyl-L-methionine</keyword>
<keyword evidence="1" id="KW-0489">Methyltransferase</keyword>
<dbReference type="GO" id="GO:0008757">
    <property type="term" value="F:S-adenosylmethionine-dependent methyltransferase activity"/>
    <property type="evidence" value="ECO:0007669"/>
    <property type="project" value="TreeGrafter"/>
</dbReference>
<evidence type="ECO:0000313" key="5">
    <source>
        <dbReference type="EMBL" id="VDL71020.1"/>
    </source>
</evidence>
<dbReference type="Proteomes" id="UP000271162">
    <property type="component" value="Unassembled WGS sequence"/>
</dbReference>
<evidence type="ECO:0000256" key="2">
    <source>
        <dbReference type="ARBA" id="ARBA00022679"/>
    </source>
</evidence>
<dbReference type="InterPro" id="IPR050362">
    <property type="entry name" value="Cation-dep_OMT"/>
</dbReference>
<name>A0A158QXU7_NIPBR</name>
<accession>A0A158QXU7</accession>
<evidence type="ECO:0000256" key="1">
    <source>
        <dbReference type="ARBA" id="ARBA00022603"/>
    </source>
</evidence>
<proteinExistence type="inferred from homology"/>
<evidence type="ECO:0000256" key="4">
    <source>
        <dbReference type="ARBA" id="ARBA00023453"/>
    </source>
</evidence>
<dbReference type="Pfam" id="PF01596">
    <property type="entry name" value="Methyltransf_3"/>
    <property type="match status" value="1"/>
</dbReference>
<dbReference type="SUPFAM" id="SSF53335">
    <property type="entry name" value="S-adenosyl-L-methionine-dependent methyltransferases"/>
    <property type="match status" value="1"/>
</dbReference>
<sequence length="313" mass="34925">MISPIAIPLTVFTYESWTATALDLLHTCLHDMVTFGKTRVNVPKSTGGHTWSGSGFGSIETDQPLRSCLRVTMSPREDEVMHSLATNEIDSTNIPLFAKALKFTRPPPSVDPTTTTTADTTPATATCNYCPSGQRCAIHLGSFDTTDPIFQYAYSHSTVIDEYMQGLLRVDYRGVVIALEHPQYAPYWDNVGLKYSKKVPHAQMSRVHIRSGEPIERSLSKLAANEPNTFDFVFLDDFNRENYLDDYEHAIRLLRSGGLLVVNKGFNQGGVLTSPELMSEVDRVVSTMNMRIKHDGRVTNYVHEDVIEGRGFA</sequence>
<protein>
    <submittedName>
        <fullName evidence="7">Methyltranfer_dom domain-containing protein</fullName>
    </submittedName>
</protein>
<dbReference type="GO" id="GO:0032259">
    <property type="term" value="P:methylation"/>
    <property type="evidence" value="ECO:0007669"/>
    <property type="project" value="UniProtKB-KW"/>
</dbReference>
<dbReference type="AlphaFoldDB" id="A0A158QXU7"/>
<dbReference type="STRING" id="27835.A0A158QXU7"/>
<dbReference type="EMBL" id="UYSL01019889">
    <property type="protein sequence ID" value="VDL71020.1"/>
    <property type="molecule type" value="Genomic_DNA"/>
</dbReference>
<dbReference type="Gene3D" id="3.40.50.150">
    <property type="entry name" value="Vaccinia Virus protein VP39"/>
    <property type="match status" value="1"/>
</dbReference>
<dbReference type="PANTHER" id="PTHR10509:SF33">
    <property type="entry name" value="CATECHOL-O-METHYLTRANSFERASE FAMILY"/>
    <property type="match status" value="1"/>
</dbReference>
<reference evidence="5 6" key="2">
    <citation type="submission" date="2018-11" db="EMBL/GenBank/DDBJ databases">
        <authorList>
            <consortium name="Pathogen Informatics"/>
        </authorList>
    </citation>
    <scope>NUCLEOTIDE SEQUENCE [LARGE SCALE GENOMIC DNA]</scope>
</reference>
<keyword evidence="6" id="KW-1185">Reference proteome</keyword>
<evidence type="ECO:0000313" key="6">
    <source>
        <dbReference type="Proteomes" id="UP000271162"/>
    </source>
</evidence>
<comment type="similarity">
    <text evidence="4">Belongs to the class I-like SAM-binding methyltransferase superfamily. Cation-dependent O-methyltransferase family.</text>
</comment>
<dbReference type="PANTHER" id="PTHR10509">
    <property type="entry name" value="O-METHYLTRANSFERASE-RELATED"/>
    <property type="match status" value="1"/>
</dbReference>
<dbReference type="GO" id="GO:0008171">
    <property type="term" value="F:O-methyltransferase activity"/>
    <property type="evidence" value="ECO:0007669"/>
    <property type="project" value="InterPro"/>
</dbReference>
<dbReference type="InterPro" id="IPR002935">
    <property type="entry name" value="SAM_O-MeTrfase"/>
</dbReference>
<keyword evidence="2" id="KW-0808">Transferase</keyword>